<dbReference type="InterPro" id="IPR043993">
    <property type="entry name" value="T4SS_pilin"/>
</dbReference>
<feature type="transmembrane region" description="Helical" evidence="1">
    <location>
        <begin position="97"/>
        <end position="115"/>
    </location>
</feature>
<feature type="transmembrane region" description="Helical" evidence="1">
    <location>
        <begin position="49"/>
        <end position="76"/>
    </location>
</feature>
<keyword evidence="1" id="KW-1133">Transmembrane helix</keyword>
<organism evidence="2 3">
    <name type="scientific">Candidatus Wildermuthbacteria bacterium RIFCSPHIGHO2_02_FULL_48_16</name>
    <dbReference type="NCBI Taxonomy" id="1802453"/>
    <lineage>
        <taxon>Bacteria</taxon>
        <taxon>Candidatus Wildermuthiibacteriota</taxon>
    </lineage>
</organism>
<evidence type="ECO:0000256" key="1">
    <source>
        <dbReference type="SAM" id="Phobius"/>
    </source>
</evidence>
<proteinExistence type="predicted"/>
<gene>
    <name evidence="2" type="ORF">A3J68_00585</name>
</gene>
<dbReference type="Proteomes" id="UP000178529">
    <property type="component" value="Unassembled WGS sequence"/>
</dbReference>
<keyword evidence="1" id="KW-0472">Membrane</keyword>
<comment type="caution">
    <text evidence="2">The sequence shown here is derived from an EMBL/GenBank/DDBJ whole genome shotgun (WGS) entry which is preliminary data.</text>
</comment>
<reference evidence="2 3" key="1">
    <citation type="journal article" date="2016" name="Nat. Commun.">
        <title>Thousands of microbial genomes shed light on interconnected biogeochemical processes in an aquifer system.</title>
        <authorList>
            <person name="Anantharaman K."/>
            <person name="Brown C.T."/>
            <person name="Hug L.A."/>
            <person name="Sharon I."/>
            <person name="Castelle C.J."/>
            <person name="Probst A.J."/>
            <person name="Thomas B.C."/>
            <person name="Singh A."/>
            <person name="Wilkins M.J."/>
            <person name="Karaoz U."/>
            <person name="Brodie E.L."/>
            <person name="Williams K.H."/>
            <person name="Hubbard S.S."/>
            <person name="Banfield J.F."/>
        </authorList>
    </citation>
    <scope>NUCLEOTIDE SEQUENCE [LARGE SCALE GENOMIC DNA]</scope>
</reference>
<name>A0A1G2R9G2_9BACT</name>
<dbReference type="Pfam" id="PF18895">
    <property type="entry name" value="T4SS_pilin"/>
    <property type="match status" value="1"/>
</dbReference>
<sequence length="128" mass="13858">MKRLFYFIFLLLLVPIVSEATLCNGVENGLNLCYPRFGGFSITSGSDILQIIAWAYALIVGISGFAAFVMLVWGGIQWLGSSVNPTAAADAKDRIKNALLGLLLVLASFLILQIINPDLRILSLPSLD</sequence>
<dbReference type="AlphaFoldDB" id="A0A1G2R9G2"/>
<evidence type="ECO:0000313" key="3">
    <source>
        <dbReference type="Proteomes" id="UP000178529"/>
    </source>
</evidence>
<accession>A0A1G2R9G2</accession>
<keyword evidence="1" id="KW-0812">Transmembrane</keyword>
<evidence type="ECO:0000313" key="2">
    <source>
        <dbReference type="EMBL" id="OHA68989.1"/>
    </source>
</evidence>
<dbReference type="EMBL" id="MHTY01000010">
    <property type="protein sequence ID" value="OHA68989.1"/>
    <property type="molecule type" value="Genomic_DNA"/>
</dbReference>
<protein>
    <submittedName>
        <fullName evidence="2">Uncharacterized protein</fullName>
    </submittedName>
</protein>